<dbReference type="InterPro" id="IPR009075">
    <property type="entry name" value="AcylCo_DH/oxidase_C"/>
</dbReference>
<dbReference type="Proteomes" id="UP000021053">
    <property type="component" value="Unassembled WGS sequence"/>
</dbReference>
<dbReference type="InterPro" id="IPR046373">
    <property type="entry name" value="Acyl-CoA_Oxase/DH_mid-dom_sf"/>
</dbReference>
<gene>
    <name evidence="7" type="ORF">CryarDRAFT_3267</name>
</gene>
<evidence type="ECO:0000259" key="5">
    <source>
        <dbReference type="Pfam" id="PF00441"/>
    </source>
</evidence>
<dbReference type="Pfam" id="PF00441">
    <property type="entry name" value="Acyl-CoA_dh_1"/>
    <property type="match status" value="1"/>
</dbReference>
<keyword evidence="4" id="KW-0274">FAD</keyword>
<dbReference type="GO" id="GO:0003995">
    <property type="term" value="F:acyl-CoA dehydrogenase activity"/>
    <property type="evidence" value="ECO:0007669"/>
    <property type="project" value="TreeGrafter"/>
</dbReference>
<protein>
    <submittedName>
        <fullName evidence="7">Acyl-CoA dehydrogenase</fullName>
    </submittedName>
</protein>
<feature type="domain" description="Acyl-CoA dehydrogenase/oxidase N-terminal" evidence="6">
    <location>
        <begin position="10"/>
        <end position="96"/>
    </location>
</feature>
<evidence type="ECO:0000259" key="6">
    <source>
        <dbReference type="Pfam" id="PF02771"/>
    </source>
</evidence>
<dbReference type="Gene3D" id="2.40.110.10">
    <property type="entry name" value="Butyryl-CoA Dehydrogenase, subunit A, domain 2"/>
    <property type="match status" value="1"/>
</dbReference>
<sequence length="379" mass="39484">MNNGWTDDVDKAVAYAADRAAEAAAEVDRDARFPSEAVAALREGNLLNAAAPVEMGGLGLNPAELVTISTRLARACGATAMVWAMHQIHLACMVRHHPESAMVKRSIDEQWLVSSVASEPGIGGDLRSSRAGVGGGEGGSHTLVKQASAVSYGAHSQGYLVTARADEGAVAGNQVSVLVSREQTTLEQTGTWNTLGMRGTCSPAFHLDMVFDQDQILPVPFRDIAARTMVPMSHLLWAAIWVGLATEAVDRAIRASRAKSRGPAVADNPNLGLAHVRLAGLKAQLTAATLAADPVLVGDEEPTLALTVELNDLKIGVSEGAVDVVRLALGVCGLAGFGEAGPYSVARIMRDVLSGPVMIGNSRLVAANSQMLLMSGGAR</sequence>
<dbReference type="RefSeq" id="WP_035851711.1">
    <property type="nucleotide sequence ID" value="NZ_KK073874.1"/>
</dbReference>
<evidence type="ECO:0000256" key="3">
    <source>
        <dbReference type="ARBA" id="ARBA00022630"/>
    </source>
</evidence>
<dbReference type="AlphaFoldDB" id="A0A010YPK6"/>
<proteinExistence type="inferred from homology"/>
<name>A0A010YPK6_9ACTN</name>
<dbReference type="OrthoDB" id="571684at2"/>
<dbReference type="Gene3D" id="1.20.140.10">
    <property type="entry name" value="Butyryl-CoA Dehydrogenase, subunit A, domain 3"/>
    <property type="match status" value="1"/>
</dbReference>
<dbReference type="HOGENOM" id="CLU_018204_3_2_11"/>
<reference evidence="7 8" key="1">
    <citation type="submission" date="2013-07" db="EMBL/GenBank/DDBJ databases">
        <authorList>
            <consortium name="DOE Joint Genome Institute"/>
            <person name="Eisen J."/>
            <person name="Huntemann M."/>
            <person name="Han J."/>
            <person name="Chen A."/>
            <person name="Kyrpides N."/>
            <person name="Mavromatis K."/>
            <person name="Markowitz V."/>
            <person name="Palaniappan K."/>
            <person name="Ivanova N."/>
            <person name="Schaumberg A."/>
            <person name="Pati A."/>
            <person name="Liolios K."/>
            <person name="Nordberg H.P."/>
            <person name="Cantor M.N."/>
            <person name="Hua S.X."/>
            <person name="Woyke T."/>
        </authorList>
    </citation>
    <scope>NUCLEOTIDE SEQUENCE [LARGE SCALE GENOMIC DNA]</scope>
    <source>
        <strain evidence="7 8">DSM 44712</strain>
    </source>
</reference>
<evidence type="ECO:0000313" key="8">
    <source>
        <dbReference type="Proteomes" id="UP000021053"/>
    </source>
</evidence>
<evidence type="ECO:0000256" key="2">
    <source>
        <dbReference type="ARBA" id="ARBA00009347"/>
    </source>
</evidence>
<comment type="cofactor">
    <cofactor evidence="1">
        <name>FAD</name>
        <dbReference type="ChEBI" id="CHEBI:57692"/>
    </cofactor>
</comment>
<dbReference type="InterPro" id="IPR013786">
    <property type="entry name" value="AcylCoA_DH/ox_N"/>
</dbReference>
<dbReference type="InterPro" id="IPR009100">
    <property type="entry name" value="AcylCoA_DH/oxidase_NM_dom_sf"/>
</dbReference>
<evidence type="ECO:0000313" key="7">
    <source>
        <dbReference type="EMBL" id="EXG82125.1"/>
    </source>
</evidence>
<accession>A0A010YPK6</accession>
<feature type="domain" description="Acyl-CoA dehydrogenase/oxidase C-terminal" evidence="5">
    <location>
        <begin position="233"/>
        <end position="362"/>
    </location>
</feature>
<dbReference type="Gene3D" id="1.10.540.10">
    <property type="entry name" value="Acyl-CoA dehydrogenase/oxidase, N-terminal domain"/>
    <property type="match status" value="1"/>
</dbReference>
<dbReference type="InterPro" id="IPR037069">
    <property type="entry name" value="AcylCoA_DH/ox_N_sf"/>
</dbReference>
<dbReference type="SUPFAM" id="SSF56645">
    <property type="entry name" value="Acyl-CoA dehydrogenase NM domain-like"/>
    <property type="match status" value="1"/>
</dbReference>
<dbReference type="EMBL" id="JFBT01000001">
    <property type="protein sequence ID" value="EXG82125.1"/>
    <property type="molecule type" value="Genomic_DNA"/>
</dbReference>
<dbReference type="PIRSF" id="PIRSF016578">
    <property type="entry name" value="HsaA"/>
    <property type="match status" value="1"/>
</dbReference>
<keyword evidence="8" id="KW-1185">Reference proteome</keyword>
<dbReference type="PANTHER" id="PTHR43884">
    <property type="entry name" value="ACYL-COA DEHYDROGENASE"/>
    <property type="match status" value="1"/>
</dbReference>
<dbReference type="SUPFAM" id="SSF47203">
    <property type="entry name" value="Acyl-CoA dehydrogenase C-terminal domain-like"/>
    <property type="match status" value="1"/>
</dbReference>
<dbReference type="PATRIC" id="fig|927661.3.peg.3224"/>
<keyword evidence="3" id="KW-0285">Flavoprotein</keyword>
<dbReference type="GO" id="GO:0050660">
    <property type="term" value="F:flavin adenine dinucleotide binding"/>
    <property type="evidence" value="ECO:0007669"/>
    <property type="project" value="InterPro"/>
</dbReference>
<dbReference type="PANTHER" id="PTHR43884:SF12">
    <property type="entry name" value="ISOVALERYL-COA DEHYDROGENASE, MITOCHONDRIAL-RELATED"/>
    <property type="match status" value="1"/>
</dbReference>
<comment type="similarity">
    <text evidence="2">Belongs to the acyl-CoA dehydrogenase family.</text>
</comment>
<dbReference type="InterPro" id="IPR036250">
    <property type="entry name" value="AcylCo_DH-like_C"/>
</dbReference>
<organism evidence="7 8">
    <name type="scientific">Cryptosporangium arvum DSM 44712</name>
    <dbReference type="NCBI Taxonomy" id="927661"/>
    <lineage>
        <taxon>Bacteria</taxon>
        <taxon>Bacillati</taxon>
        <taxon>Actinomycetota</taxon>
        <taxon>Actinomycetes</taxon>
        <taxon>Cryptosporangiales</taxon>
        <taxon>Cryptosporangiaceae</taxon>
        <taxon>Cryptosporangium</taxon>
    </lineage>
</organism>
<dbReference type="Pfam" id="PF02771">
    <property type="entry name" value="Acyl-CoA_dh_N"/>
    <property type="match status" value="1"/>
</dbReference>
<comment type="caution">
    <text evidence="7">The sequence shown here is derived from an EMBL/GenBank/DDBJ whole genome shotgun (WGS) entry which is preliminary data.</text>
</comment>
<evidence type="ECO:0000256" key="4">
    <source>
        <dbReference type="ARBA" id="ARBA00022827"/>
    </source>
</evidence>
<evidence type="ECO:0000256" key="1">
    <source>
        <dbReference type="ARBA" id="ARBA00001974"/>
    </source>
</evidence>